<dbReference type="EMBL" id="JBHLWO010000002">
    <property type="protein sequence ID" value="MFC0318492.1"/>
    <property type="molecule type" value="Genomic_DNA"/>
</dbReference>
<dbReference type="PANTHER" id="PTHR42686">
    <property type="entry name" value="GH17980P-RELATED"/>
    <property type="match status" value="1"/>
</dbReference>
<name>A0ABV6HI04_9SPHI</name>
<organism evidence="2 3">
    <name type="scientific">Olivibacter oleidegradans</name>
    <dbReference type="NCBI Taxonomy" id="760123"/>
    <lineage>
        <taxon>Bacteria</taxon>
        <taxon>Pseudomonadati</taxon>
        <taxon>Bacteroidota</taxon>
        <taxon>Sphingobacteriia</taxon>
        <taxon>Sphingobacteriales</taxon>
        <taxon>Sphingobacteriaceae</taxon>
        <taxon>Olivibacter</taxon>
    </lineage>
</organism>
<dbReference type="SUPFAM" id="SSF51430">
    <property type="entry name" value="NAD(P)-linked oxidoreductase"/>
    <property type="match status" value="1"/>
</dbReference>
<dbReference type="Gene3D" id="3.20.20.100">
    <property type="entry name" value="NADP-dependent oxidoreductase domain"/>
    <property type="match status" value="1"/>
</dbReference>
<evidence type="ECO:0000259" key="1">
    <source>
        <dbReference type="Pfam" id="PF00248"/>
    </source>
</evidence>
<dbReference type="RefSeq" id="WP_130857640.1">
    <property type="nucleotide sequence ID" value="NZ_JBHLWO010000002.1"/>
</dbReference>
<keyword evidence="3" id="KW-1185">Reference proteome</keyword>
<dbReference type="PANTHER" id="PTHR42686:SF1">
    <property type="entry name" value="GH17980P-RELATED"/>
    <property type="match status" value="1"/>
</dbReference>
<dbReference type="InterPro" id="IPR023210">
    <property type="entry name" value="NADP_OxRdtase_dom"/>
</dbReference>
<dbReference type="Proteomes" id="UP001589774">
    <property type="component" value="Unassembled WGS sequence"/>
</dbReference>
<gene>
    <name evidence="2" type="ORF">ACFFI0_09235</name>
</gene>
<comment type="caution">
    <text evidence="2">The sequence shown here is derived from an EMBL/GenBank/DDBJ whole genome shotgun (WGS) entry which is preliminary data.</text>
</comment>
<reference evidence="2 3" key="1">
    <citation type="submission" date="2024-09" db="EMBL/GenBank/DDBJ databases">
        <authorList>
            <person name="Sun Q."/>
            <person name="Mori K."/>
        </authorList>
    </citation>
    <scope>NUCLEOTIDE SEQUENCE [LARGE SCALE GENOMIC DNA]</scope>
    <source>
        <strain evidence="2 3">CCM 7765</strain>
    </source>
</reference>
<dbReference type="InterPro" id="IPR020471">
    <property type="entry name" value="AKR"/>
</dbReference>
<accession>A0ABV6HI04</accession>
<evidence type="ECO:0000313" key="2">
    <source>
        <dbReference type="EMBL" id="MFC0318492.1"/>
    </source>
</evidence>
<dbReference type="CDD" id="cd19152">
    <property type="entry name" value="AKR_AKR15A"/>
    <property type="match status" value="1"/>
</dbReference>
<sequence>MIKLPRLIYGTSSLGNLYEALDIETKHEIVKACVQNAKEIPVFDCAGKYGAGLALETLGTSLKKLGLTNEKVLISNKLGWYRIPLAKGEQPSFEKDVWKDIRHDAVQRISYQGILECFYQGNELLNGFIPQMVSVHDPDEYLAAADGIKEEEQRFKKILQAYEALNELKAKGEVHSVGIGAKNWRIIQRISPLIKLDWVMIANSLTVHHHPKELVDFIIELSNKGVTVINSAVFNGGFLVGSNYYNYCYVNRESEGGQKLHQWRTLFFEICKRHQLQPAVVCVQFGLQLPGINSIALNTSKPHHVERNRAMIDQRVDMCVWNELKDAGLIAYSI</sequence>
<evidence type="ECO:0000313" key="3">
    <source>
        <dbReference type="Proteomes" id="UP001589774"/>
    </source>
</evidence>
<proteinExistence type="predicted"/>
<dbReference type="Pfam" id="PF00248">
    <property type="entry name" value="Aldo_ket_red"/>
    <property type="match status" value="1"/>
</dbReference>
<feature type="domain" description="NADP-dependent oxidoreductase" evidence="1">
    <location>
        <begin position="6"/>
        <end position="325"/>
    </location>
</feature>
<dbReference type="InterPro" id="IPR036812">
    <property type="entry name" value="NAD(P)_OxRdtase_dom_sf"/>
</dbReference>
<protein>
    <submittedName>
        <fullName evidence="2">Aldo/keto reductase</fullName>
    </submittedName>
</protein>